<dbReference type="PANTHER" id="PTHR30469">
    <property type="entry name" value="MULTIDRUG RESISTANCE PROTEIN MDTA"/>
    <property type="match status" value="1"/>
</dbReference>
<sequence length="399" mass="41722">MNYESPVTAETAKAYPGGLVDESEARVRRRRRWIVIGVLALIVLGAIAFFVARGGEGGGAGAGDDQSQLPVISVITPGKTTIQGQIEASGTLAARRPLPVGSVGEGGRVLSVPVDAGDWVSQGQVLAVIDRAVQVQQIASARANVDVAQADADLAQANLDRALQLVDRGFISKADVDRLTATRDAARARVQVARAQLAELRERTARLNIYAPASGLLLERNVEPGQTVGAGSAALFTIAKGGEMEMLAKVSEADLARLSVGTQASVRPVGAETSFTGQIWQLSPTIEADNRQGTARIALSYSPELRPGGFASATINSGTMVAPMLPESAILSDDDGSYVYVIDDENKAQRRSVRLGLVTDRGIAIAEGLSGTEQVVLRAGGFLTEGETVSPRKVDADGN</sequence>
<evidence type="ECO:0000256" key="3">
    <source>
        <dbReference type="SAM" id="Phobius"/>
    </source>
</evidence>
<feature type="transmembrane region" description="Helical" evidence="3">
    <location>
        <begin position="33"/>
        <end position="52"/>
    </location>
</feature>
<dbReference type="Pfam" id="PF25954">
    <property type="entry name" value="Beta-barrel_RND_2"/>
    <property type="match status" value="1"/>
</dbReference>
<evidence type="ECO:0000313" key="7">
    <source>
        <dbReference type="EMBL" id="WWA47849.1"/>
    </source>
</evidence>
<dbReference type="InterPro" id="IPR058647">
    <property type="entry name" value="BSH_CzcB-like"/>
</dbReference>
<feature type="coiled-coil region" evidence="2">
    <location>
        <begin position="138"/>
        <end position="203"/>
    </location>
</feature>
<keyword evidence="3" id="KW-0812">Transmembrane</keyword>
<dbReference type="PANTHER" id="PTHR30469:SF15">
    <property type="entry name" value="HLYD FAMILY OF SECRETION PROTEINS"/>
    <property type="match status" value="1"/>
</dbReference>
<feature type="domain" description="CusB-like beta-barrel" evidence="4">
    <location>
        <begin position="248"/>
        <end position="317"/>
    </location>
</feature>
<gene>
    <name evidence="7" type="ORF">V5F89_02775</name>
</gene>
<reference evidence="7 8" key="1">
    <citation type="submission" date="2024-02" db="EMBL/GenBank/DDBJ databases">
        <title>The whole genome sequence of five bacterial samples isolated from Abu Dhabi Sabkha-shore region.</title>
        <authorList>
            <person name="Sudalaimuthuasari N."/>
            <person name="Sarfraz B."/>
            <person name="Tuyisabe J.D."/>
            <person name="Mugisha Ntwali L.D.M."/>
            <person name="Ali A.I.A.A."/>
            <person name="Almansoori S.Z.A."/>
            <person name="Alajami H.S.A."/>
            <person name="Almeqbaali A.A.S."/>
            <person name="Kundu B."/>
            <person name="Saeed E.E."/>
            <person name="Sukumarinath V."/>
            <person name="Mishra A.K."/>
            <person name="Hazzouri K.M."/>
            <person name="Almaskari R."/>
            <person name="Sharma A.K."/>
            <person name="Amiri K.M.A."/>
        </authorList>
    </citation>
    <scope>NUCLEOTIDE SEQUENCE [LARGE SCALE GENOMIC DNA]</scope>
    <source>
        <strain evidence="8">kcgeb_sd</strain>
    </source>
</reference>
<evidence type="ECO:0000259" key="4">
    <source>
        <dbReference type="Pfam" id="PF25954"/>
    </source>
</evidence>
<dbReference type="Pfam" id="PF25989">
    <property type="entry name" value="YknX_C"/>
    <property type="match status" value="1"/>
</dbReference>
<keyword evidence="8" id="KW-1185">Reference proteome</keyword>
<evidence type="ECO:0000259" key="6">
    <source>
        <dbReference type="Pfam" id="PF25989"/>
    </source>
</evidence>
<dbReference type="Gene3D" id="1.10.287.470">
    <property type="entry name" value="Helix hairpin bin"/>
    <property type="match status" value="1"/>
</dbReference>
<dbReference type="InterPro" id="IPR058792">
    <property type="entry name" value="Beta-barrel_RND_2"/>
</dbReference>
<keyword evidence="3" id="KW-1133">Transmembrane helix</keyword>
<dbReference type="Gene3D" id="2.40.420.20">
    <property type="match status" value="1"/>
</dbReference>
<evidence type="ECO:0000256" key="2">
    <source>
        <dbReference type="SAM" id="Coils"/>
    </source>
</evidence>
<keyword evidence="3" id="KW-0472">Membrane</keyword>
<dbReference type="SUPFAM" id="SSF111369">
    <property type="entry name" value="HlyD-like secretion proteins"/>
    <property type="match status" value="1"/>
</dbReference>
<protein>
    <submittedName>
        <fullName evidence="7">Efflux RND transporter periplasmic adaptor subunit</fullName>
    </submittedName>
</protein>
<dbReference type="Pfam" id="PF25973">
    <property type="entry name" value="BSH_CzcB"/>
    <property type="match status" value="1"/>
</dbReference>
<proteinExistence type="inferred from homology"/>
<dbReference type="InterPro" id="IPR058637">
    <property type="entry name" value="YknX-like_C"/>
</dbReference>
<feature type="domain" description="CzcB-like barrel-sandwich hybrid" evidence="5">
    <location>
        <begin position="106"/>
        <end position="239"/>
    </location>
</feature>
<feature type="domain" description="YknX-like C-terminal permuted SH3-like" evidence="6">
    <location>
        <begin position="325"/>
        <end position="389"/>
    </location>
</feature>
<comment type="similarity">
    <text evidence="1">Belongs to the membrane fusion protein (MFP) (TC 8.A.1) family.</text>
</comment>
<name>A0ABZ2DAJ7_9SPHN</name>
<evidence type="ECO:0000259" key="5">
    <source>
        <dbReference type="Pfam" id="PF25973"/>
    </source>
</evidence>
<dbReference type="Gene3D" id="2.40.50.100">
    <property type="match status" value="1"/>
</dbReference>
<dbReference type="InterPro" id="IPR006143">
    <property type="entry name" value="RND_pump_MFP"/>
</dbReference>
<dbReference type="EMBL" id="CP144918">
    <property type="protein sequence ID" value="WWA47849.1"/>
    <property type="molecule type" value="Genomic_DNA"/>
</dbReference>
<accession>A0ABZ2DAJ7</accession>
<dbReference type="RefSeq" id="WP_338446736.1">
    <property type="nucleotide sequence ID" value="NZ_CP144918.1"/>
</dbReference>
<keyword evidence="2" id="KW-0175">Coiled coil</keyword>
<organism evidence="7 8">
    <name type="scientific">Pelagerythrobacter marensis</name>
    <dbReference type="NCBI Taxonomy" id="543877"/>
    <lineage>
        <taxon>Bacteria</taxon>
        <taxon>Pseudomonadati</taxon>
        <taxon>Pseudomonadota</taxon>
        <taxon>Alphaproteobacteria</taxon>
        <taxon>Sphingomonadales</taxon>
        <taxon>Erythrobacteraceae</taxon>
        <taxon>Pelagerythrobacter</taxon>
    </lineage>
</organism>
<dbReference type="NCBIfam" id="TIGR01730">
    <property type="entry name" value="RND_mfp"/>
    <property type="match status" value="1"/>
</dbReference>
<dbReference type="Gene3D" id="2.40.30.170">
    <property type="match status" value="1"/>
</dbReference>
<dbReference type="Proteomes" id="UP001335183">
    <property type="component" value="Chromosome"/>
</dbReference>
<evidence type="ECO:0000256" key="1">
    <source>
        <dbReference type="ARBA" id="ARBA00009477"/>
    </source>
</evidence>
<evidence type="ECO:0000313" key="8">
    <source>
        <dbReference type="Proteomes" id="UP001335183"/>
    </source>
</evidence>